<evidence type="ECO:0000256" key="4">
    <source>
        <dbReference type="SAM" id="SignalP"/>
    </source>
</evidence>
<feature type="chain" id="PRO_5038068080" evidence="4">
    <location>
        <begin position="35"/>
        <end position="656"/>
    </location>
</feature>
<gene>
    <name evidence="7" type="ORF">J0B03_01610</name>
</gene>
<dbReference type="RefSeq" id="WP_207300149.1">
    <property type="nucleotide sequence ID" value="NZ_CP071444.1"/>
</dbReference>
<evidence type="ECO:0000259" key="6">
    <source>
        <dbReference type="Pfam" id="PF20990"/>
    </source>
</evidence>
<dbReference type="AlphaFoldDB" id="A0A974XI63"/>
<feature type="coiled-coil region" evidence="1">
    <location>
        <begin position="269"/>
        <end position="297"/>
    </location>
</feature>
<organism evidence="7 8">
    <name type="scientific">Alkalibacter rhizosphaerae</name>
    <dbReference type="NCBI Taxonomy" id="2815577"/>
    <lineage>
        <taxon>Bacteria</taxon>
        <taxon>Bacillati</taxon>
        <taxon>Bacillota</taxon>
        <taxon>Clostridia</taxon>
        <taxon>Eubacteriales</taxon>
        <taxon>Eubacteriaceae</taxon>
        <taxon>Alkalibacter</taxon>
    </lineage>
</organism>
<dbReference type="Pfam" id="PF09972">
    <property type="entry name" value="DUF2207"/>
    <property type="match status" value="1"/>
</dbReference>
<feature type="transmembrane region" description="Helical" evidence="3">
    <location>
        <begin position="503"/>
        <end position="520"/>
    </location>
</feature>
<keyword evidence="3" id="KW-0812">Transmembrane</keyword>
<keyword evidence="8" id="KW-1185">Reference proteome</keyword>
<dbReference type="InterPro" id="IPR048389">
    <property type="entry name" value="YciQ-like_C"/>
</dbReference>
<keyword evidence="4" id="KW-0732">Signal</keyword>
<feature type="region of interest" description="Disordered" evidence="2">
    <location>
        <begin position="624"/>
        <end position="656"/>
    </location>
</feature>
<name>A0A974XI63_9FIRM</name>
<evidence type="ECO:0000256" key="1">
    <source>
        <dbReference type="SAM" id="Coils"/>
    </source>
</evidence>
<proteinExistence type="predicted"/>
<dbReference type="KEGG" id="alka:J0B03_01610"/>
<feature type="compositionally biased region" description="Gly residues" evidence="2">
    <location>
        <begin position="632"/>
        <end position="656"/>
    </location>
</feature>
<keyword evidence="3" id="KW-1133">Transmembrane helix</keyword>
<feature type="domain" description="Predicted membrane protein YciQ-like C-terminal" evidence="6">
    <location>
        <begin position="333"/>
        <end position="578"/>
    </location>
</feature>
<dbReference type="Proteomes" id="UP000663499">
    <property type="component" value="Chromosome"/>
</dbReference>
<dbReference type="Pfam" id="PF20990">
    <property type="entry name" value="DUF2207_C"/>
    <property type="match status" value="1"/>
</dbReference>
<feature type="signal peptide" evidence="4">
    <location>
        <begin position="1"/>
        <end position="34"/>
    </location>
</feature>
<feature type="domain" description="DUF2207" evidence="5">
    <location>
        <begin position="42"/>
        <end position="256"/>
    </location>
</feature>
<protein>
    <submittedName>
        <fullName evidence="7">DUF2207 domain-containing protein</fullName>
    </submittedName>
</protein>
<evidence type="ECO:0000256" key="2">
    <source>
        <dbReference type="SAM" id="MobiDB-lite"/>
    </source>
</evidence>
<keyword evidence="1" id="KW-0175">Coiled coil</keyword>
<evidence type="ECO:0000259" key="5">
    <source>
        <dbReference type="Pfam" id="PF09972"/>
    </source>
</evidence>
<sequence>MSNFNKSSIQMKKGILFAWIALLVLVWWPTTARAAVSDVDFDIDGYYIDAYVEEDGSMSVHEMLVYDGSFNGQFWNLEYASGGAKPTTGGLEDLSGNSPLYNAHGMTDIQVFSVIDPNAGLNQNNLVEFAVIPQGSGQPGDSGVYEQTVTDRTADLKIFSPTRNTTKVMLITYRLENVAVLHQDVGEVYWNFIGSGWEDVLNNVEINIFLPGSSEDLRVFAHGPLEGSSEIVADDQVRLSIDRMYPGEMLDGRVIFSRNLLISSAKTTNVNALEEILRVEQALADEANEIREDAQRRQSLFGGLGILGLLGMLVGGVAIYFKYDKEKKSQFQGKYFRELPADYGPAVMSYNYFQKRISPRDLTATILDLIRKKVFNLEINKVEKKRFLLGSKFVDEYTIVDNRENLRRELTREEELVRYWLIEKIGNGRSTTFEEIEDYSKDKKNAMEFFDDYDLWKTMVEGEAEDQGFFDPAARKGTLLGLLLGFVGILVGVVAIFNGILIGIANIPVGIIVIIYAATIKRRTKKGNEDYVKWKAFAEFLKDFSKLDDAVVPSIILWEHYLVYAVSLGIADKVIETMQVVLNPSDFNEPGLTFLRGSYGYGGFTAVRTLNTSLTNVTRSAVQTATTQHSSGTGGGGGFSGGGGGGGGGGSGGGGF</sequence>
<feature type="transmembrane region" description="Helical" evidence="3">
    <location>
        <begin position="300"/>
        <end position="321"/>
    </location>
</feature>
<accession>A0A974XI63</accession>
<evidence type="ECO:0000313" key="8">
    <source>
        <dbReference type="Proteomes" id="UP000663499"/>
    </source>
</evidence>
<evidence type="ECO:0000313" key="7">
    <source>
        <dbReference type="EMBL" id="QSX08808.1"/>
    </source>
</evidence>
<dbReference type="EMBL" id="CP071444">
    <property type="protein sequence ID" value="QSX08808.1"/>
    <property type="molecule type" value="Genomic_DNA"/>
</dbReference>
<dbReference type="InterPro" id="IPR018702">
    <property type="entry name" value="DUF2207"/>
</dbReference>
<evidence type="ECO:0000256" key="3">
    <source>
        <dbReference type="SAM" id="Phobius"/>
    </source>
</evidence>
<keyword evidence="3" id="KW-0472">Membrane</keyword>
<reference evidence="7" key="1">
    <citation type="submission" date="2021-03" db="EMBL/GenBank/DDBJ databases">
        <title>Alkalibacter marinus sp. nov., isolated from tidal flat sediment.</title>
        <authorList>
            <person name="Namirimu T."/>
            <person name="Yang J.-A."/>
            <person name="Yang S.-H."/>
            <person name="Kim Y.-J."/>
            <person name="Kwon K.K."/>
        </authorList>
    </citation>
    <scope>NUCLEOTIDE SEQUENCE</scope>
    <source>
        <strain evidence="7">ES005</strain>
    </source>
</reference>